<sequence>MGGKWSKRSMGNGWTAVRERETSCTR</sequence>
<keyword evidence="10" id="KW-0843">Virulence</keyword>
<name>H9TQ68_HV1</name>
<organism evidence="15">
    <name type="scientific">Human immunodeficiency virus type 1</name>
    <name type="common">HIV-1</name>
    <dbReference type="NCBI Taxonomy" id="11676"/>
    <lineage>
        <taxon>Viruses</taxon>
        <taxon>Riboviria</taxon>
        <taxon>Pararnavirae</taxon>
        <taxon>Artverviricota</taxon>
        <taxon>Revtraviricetes</taxon>
        <taxon>Ortervirales</taxon>
        <taxon>Retroviridae</taxon>
        <taxon>Orthoretrovirinae</taxon>
        <taxon>Lentivirus</taxon>
        <taxon>Lentivirus humimdef1</taxon>
    </lineage>
</organism>
<keyword evidence="11" id="KW-0472">Membrane</keyword>
<evidence type="ECO:0000256" key="13">
    <source>
        <dbReference type="ARBA" id="ARBA00023288"/>
    </source>
</evidence>
<keyword evidence="9" id="KW-1043">Host membrane</keyword>
<evidence type="ECO:0000256" key="9">
    <source>
        <dbReference type="ARBA" id="ARBA00022870"/>
    </source>
</evidence>
<keyword evidence="7" id="KW-0519">Myristate</keyword>
<keyword evidence="1" id="KW-1032">Host cell membrane</keyword>
<keyword evidence="12" id="KW-0899">Viral immunoevasion</keyword>
<gene>
    <name evidence="15" type="primary">nef</name>
</gene>
<dbReference type="InterPro" id="IPR027480">
    <property type="entry name" value="HIV-1_Nef_anchor_sf"/>
</dbReference>
<evidence type="ECO:0000256" key="4">
    <source>
        <dbReference type="ARBA" id="ARBA00022553"/>
    </source>
</evidence>
<keyword evidence="3" id="KW-0964">Secreted</keyword>
<keyword evidence="6" id="KW-0053">Apoptosis</keyword>
<dbReference type="Gene3D" id="4.10.890.10">
    <property type="entry name" value="HIV 1 nef anchor domain"/>
    <property type="match status" value="1"/>
</dbReference>
<feature type="compositionally biased region" description="Basic and acidic residues" evidence="14">
    <location>
        <begin position="17"/>
        <end position="26"/>
    </location>
</feature>
<accession>H9TQ68</accession>
<dbReference type="EMBL" id="JQ479987">
    <property type="protein sequence ID" value="AFG24149.1"/>
    <property type="molecule type" value="Genomic_DNA"/>
</dbReference>
<protein>
    <submittedName>
        <fullName evidence="15">Truncated nef protein</fullName>
    </submittedName>
</protein>
<keyword evidence="13" id="KW-0449">Lipoprotein</keyword>
<evidence type="ECO:0000256" key="10">
    <source>
        <dbReference type="ARBA" id="ARBA00023026"/>
    </source>
</evidence>
<evidence type="ECO:0000256" key="8">
    <source>
        <dbReference type="ARBA" id="ARBA00022844"/>
    </source>
</evidence>
<proteinExistence type="predicted"/>
<evidence type="ECO:0000256" key="6">
    <source>
        <dbReference type="ARBA" id="ARBA00022703"/>
    </source>
</evidence>
<keyword evidence="5" id="KW-0945">Host-virus interaction</keyword>
<feature type="region of interest" description="Disordered" evidence="14">
    <location>
        <begin position="1"/>
        <end position="26"/>
    </location>
</feature>
<dbReference type="GO" id="GO:0044423">
    <property type="term" value="C:virion component"/>
    <property type="evidence" value="ECO:0007669"/>
    <property type="project" value="UniProtKB-KW"/>
</dbReference>
<evidence type="ECO:0000256" key="3">
    <source>
        <dbReference type="ARBA" id="ARBA00022525"/>
    </source>
</evidence>
<evidence type="ECO:0000256" key="12">
    <source>
        <dbReference type="ARBA" id="ARBA00023280"/>
    </source>
</evidence>
<evidence type="ECO:0000256" key="7">
    <source>
        <dbReference type="ARBA" id="ARBA00022707"/>
    </source>
</evidence>
<evidence type="ECO:0000256" key="1">
    <source>
        <dbReference type="ARBA" id="ARBA00022511"/>
    </source>
</evidence>
<keyword evidence="4" id="KW-0597">Phosphoprotein</keyword>
<organismHost>
    <name type="scientific">Homo sapiens</name>
    <name type="common">Human</name>
    <dbReference type="NCBI Taxonomy" id="9606"/>
</organismHost>
<evidence type="ECO:0000313" key="15">
    <source>
        <dbReference type="EMBL" id="AFG24149.1"/>
    </source>
</evidence>
<evidence type="ECO:0000256" key="14">
    <source>
        <dbReference type="SAM" id="MobiDB-lite"/>
    </source>
</evidence>
<keyword evidence="8" id="KW-0946">Virion</keyword>
<evidence type="ECO:0000256" key="5">
    <source>
        <dbReference type="ARBA" id="ARBA00022581"/>
    </source>
</evidence>
<evidence type="ECO:0000256" key="2">
    <source>
        <dbReference type="ARBA" id="ARBA00022518"/>
    </source>
</evidence>
<reference evidence="15" key="1">
    <citation type="journal article" date="2012" name="Proc. Natl. Acad. Sci. U.S.A.">
        <title>Role of retroviral restriction factors in the interferon-?-mediated suppression of HIV-1 in vivo.</title>
        <authorList>
            <consortium name="the Swiss HIV Cohort Study"/>
            <person name="Pillai S.K."/>
            <person name="Abdel-Mohsen M."/>
            <person name="Guatelli J."/>
            <person name="Skasko M."/>
            <person name="Monto A."/>
            <person name="Fujimoto K."/>
            <person name="Yukl S."/>
            <person name="Greene W.C."/>
            <person name="Kovari H."/>
            <person name="Rauch A."/>
            <person name="Fellay J."/>
            <person name="Battegay M."/>
            <person name="Hirschel B."/>
            <person name="Witteck A."/>
            <person name="Bernasconi E."/>
            <person name="Ledergerber B."/>
            <person name="Gunthard H.F."/>
            <person name="Wong J.K."/>
        </authorList>
    </citation>
    <scope>NUCLEOTIDE SEQUENCE</scope>
    <source>
        <strain evidence="15">Nef_K_pre_8</strain>
    </source>
</reference>
<evidence type="ECO:0000256" key="11">
    <source>
        <dbReference type="ARBA" id="ARBA00023136"/>
    </source>
</evidence>
<keyword evidence="2" id="KW-0244">Early protein</keyword>